<accession>A0ABV8UY20</accession>
<evidence type="ECO:0008006" key="3">
    <source>
        <dbReference type="Google" id="ProtNLM"/>
    </source>
</evidence>
<evidence type="ECO:0000313" key="2">
    <source>
        <dbReference type="Proteomes" id="UP001595733"/>
    </source>
</evidence>
<dbReference type="Proteomes" id="UP001595733">
    <property type="component" value="Unassembled WGS sequence"/>
</dbReference>
<reference evidence="2" key="1">
    <citation type="journal article" date="2019" name="Int. J. Syst. Evol. Microbiol.">
        <title>The Global Catalogue of Microorganisms (GCM) 10K type strain sequencing project: providing services to taxonomists for standard genome sequencing and annotation.</title>
        <authorList>
            <consortium name="The Broad Institute Genomics Platform"/>
            <consortium name="The Broad Institute Genome Sequencing Center for Infectious Disease"/>
            <person name="Wu L."/>
            <person name="Ma J."/>
        </authorList>
    </citation>
    <scope>NUCLEOTIDE SEQUENCE [LARGE SCALE GENOMIC DNA]</scope>
    <source>
        <strain evidence="2">CCUG 50353</strain>
    </source>
</reference>
<dbReference type="EMBL" id="JBHSEF010000026">
    <property type="protein sequence ID" value="MFC4356213.1"/>
    <property type="molecule type" value="Genomic_DNA"/>
</dbReference>
<name>A0ABV8UY20_9BACL</name>
<evidence type="ECO:0000313" key="1">
    <source>
        <dbReference type="EMBL" id="MFC4356213.1"/>
    </source>
</evidence>
<sequence>MIKVYNVHYRVMEYANEKLANFIDFYYDLLFDCGEDEELLFIFFPDLTVLERKEKCFQTIRDLYYWSRDKHIHELTPLHEYAIYHILLAHEDLHSDSEENIYDMKDIDEIPFRDSEEMSDGELIEMDLMYADTFDFYYENLFQDHDFKYIDLLLNRYILGDTKVFENYGIDIKLYEDLIPIDISRKYSHLFDEINGEKIEVADETFVSSSDLSIFLKSLIGHVNHALVNENLNLLLWNDDKTPKNEKSVQSLFYNTIAPFCIRKRVNVSREVNNGRGPIDFKFVYNHDYKVLMEIKLLSNTNIYKGLEAQLLQYMIQEDIKRAIYLVVVFYDNDFKKIDKLKSIAEQLNHDYDIKTDVQILDARKTALSASKISREEISMFKNIEE</sequence>
<gene>
    <name evidence="1" type="ORF">ACFO0S_14220</name>
</gene>
<comment type="caution">
    <text evidence="1">The sequence shown here is derived from an EMBL/GenBank/DDBJ whole genome shotgun (WGS) entry which is preliminary data.</text>
</comment>
<proteinExistence type="predicted"/>
<keyword evidence="2" id="KW-1185">Reference proteome</keyword>
<organism evidence="1 2">
    <name type="scientific">Chryseomicrobium palamuruense</name>
    <dbReference type="NCBI Taxonomy" id="682973"/>
    <lineage>
        <taxon>Bacteria</taxon>
        <taxon>Bacillati</taxon>
        <taxon>Bacillota</taxon>
        <taxon>Bacilli</taxon>
        <taxon>Bacillales</taxon>
        <taxon>Caryophanaceae</taxon>
        <taxon>Chryseomicrobium</taxon>
    </lineage>
</organism>
<protein>
    <recommendedName>
        <fullName evidence="3">PD-(D/E)XK nuclease superfamily protein</fullName>
    </recommendedName>
</protein>
<dbReference type="RefSeq" id="WP_378142757.1">
    <property type="nucleotide sequence ID" value="NZ_JBHSEF010000026.1"/>
</dbReference>